<reference evidence="1 2" key="2">
    <citation type="journal article" date="2022" name="Mol. Ecol. Resour.">
        <title>The genomes of chicory, endive, great burdock and yacon provide insights into Asteraceae paleo-polyploidization history and plant inulin production.</title>
        <authorList>
            <person name="Fan W."/>
            <person name="Wang S."/>
            <person name="Wang H."/>
            <person name="Wang A."/>
            <person name="Jiang F."/>
            <person name="Liu H."/>
            <person name="Zhao H."/>
            <person name="Xu D."/>
            <person name="Zhang Y."/>
        </authorList>
    </citation>
    <scope>NUCLEOTIDE SEQUENCE [LARGE SCALE GENOMIC DNA]</scope>
    <source>
        <strain evidence="2">cv. Yunnan</strain>
        <tissue evidence="1">Leaves</tissue>
    </source>
</reference>
<dbReference type="Proteomes" id="UP001056120">
    <property type="component" value="Linkage Group LG14"/>
</dbReference>
<protein>
    <submittedName>
        <fullName evidence="1">Uncharacterized protein</fullName>
    </submittedName>
</protein>
<proteinExistence type="predicted"/>
<organism evidence="1 2">
    <name type="scientific">Smallanthus sonchifolius</name>
    <dbReference type="NCBI Taxonomy" id="185202"/>
    <lineage>
        <taxon>Eukaryota</taxon>
        <taxon>Viridiplantae</taxon>
        <taxon>Streptophyta</taxon>
        <taxon>Embryophyta</taxon>
        <taxon>Tracheophyta</taxon>
        <taxon>Spermatophyta</taxon>
        <taxon>Magnoliopsida</taxon>
        <taxon>eudicotyledons</taxon>
        <taxon>Gunneridae</taxon>
        <taxon>Pentapetalae</taxon>
        <taxon>asterids</taxon>
        <taxon>campanulids</taxon>
        <taxon>Asterales</taxon>
        <taxon>Asteraceae</taxon>
        <taxon>Asteroideae</taxon>
        <taxon>Heliantheae alliance</taxon>
        <taxon>Millerieae</taxon>
        <taxon>Smallanthus</taxon>
    </lineage>
</organism>
<keyword evidence="2" id="KW-1185">Reference proteome</keyword>
<gene>
    <name evidence="1" type="ORF">L1987_44635</name>
</gene>
<dbReference type="EMBL" id="CM042031">
    <property type="protein sequence ID" value="KAI3785516.1"/>
    <property type="molecule type" value="Genomic_DNA"/>
</dbReference>
<reference evidence="2" key="1">
    <citation type="journal article" date="2022" name="Mol. Ecol. Resour.">
        <title>The genomes of chicory, endive, great burdock and yacon provide insights into Asteraceae palaeo-polyploidization history and plant inulin production.</title>
        <authorList>
            <person name="Fan W."/>
            <person name="Wang S."/>
            <person name="Wang H."/>
            <person name="Wang A."/>
            <person name="Jiang F."/>
            <person name="Liu H."/>
            <person name="Zhao H."/>
            <person name="Xu D."/>
            <person name="Zhang Y."/>
        </authorList>
    </citation>
    <scope>NUCLEOTIDE SEQUENCE [LARGE SCALE GENOMIC DNA]</scope>
    <source>
        <strain evidence="2">cv. Yunnan</strain>
    </source>
</reference>
<accession>A0ACB9GR69</accession>
<evidence type="ECO:0000313" key="1">
    <source>
        <dbReference type="EMBL" id="KAI3785516.1"/>
    </source>
</evidence>
<comment type="caution">
    <text evidence="1">The sequence shown here is derived from an EMBL/GenBank/DDBJ whole genome shotgun (WGS) entry which is preliminary data.</text>
</comment>
<evidence type="ECO:0000313" key="2">
    <source>
        <dbReference type="Proteomes" id="UP001056120"/>
    </source>
</evidence>
<name>A0ACB9GR69_9ASTR</name>
<sequence length="70" mass="7333">MSDGPNWVVPTGRRDGRVSLASKASNLPSPLDSVDTQRSKFAAKGLDDQDLATLSGMLSIPSNFLVVGST</sequence>